<sequence>MLLLLVFAQELSAARHRRRRKDGRPASVLLQPYDGCYFLLLACHFFPTTTTKKFVKSTHTPPPPTQAHYIRTYSTHPCRRRRQCKNRMGGEEGAGRSDTKRSEISFAFRRALDERTPPSTSACFHLLNKTFSWVHIGQAGQGSTGDRGSWANLTAGTV</sequence>
<dbReference type="AlphaFoldDB" id="A0AAD9LZC0"/>
<accession>A0AAD9LZC0</accession>
<name>A0AAD9LZC0_9PEZI</name>
<evidence type="ECO:0000313" key="2">
    <source>
        <dbReference type="Proteomes" id="UP001232148"/>
    </source>
</evidence>
<evidence type="ECO:0000313" key="1">
    <source>
        <dbReference type="EMBL" id="KAK2023548.1"/>
    </source>
</evidence>
<dbReference type="Proteomes" id="UP001232148">
    <property type="component" value="Unassembled WGS sequence"/>
</dbReference>
<keyword evidence="2" id="KW-1185">Reference proteome</keyword>
<proteinExistence type="predicted"/>
<gene>
    <name evidence="1" type="ORF">LX32DRAFT_136861</name>
</gene>
<dbReference type="EMBL" id="MU842996">
    <property type="protein sequence ID" value="KAK2023548.1"/>
    <property type="molecule type" value="Genomic_DNA"/>
</dbReference>
<protein>
    <submittedName>
        <fullName evidence="1">Uncharacterized protein</fullName>
    </submittedName>
</protein>
<reference evidence="1" key="1">
    <citation type="submission" date="2021-06" db="EMBL/GenBank/DDBJ databases">
        <title>Comparative genomics, transcriptomics and evolutionary studies reveal genomic signatures of adaptation to plant cell wall in hemibiotrophic fungi.</title>
        <authorList>
            <consortium name="DOE Joint Genome Institute"/>
            <person name="Baroncelli R."/>
            <person name="Diaz J.F."/>
            <person name="Benocci T."/>
            <person name="Peng M."/>
            <person name="Battaglia E."/>
            <person name="Haridas S."/>
            <person name="Andreopoulos W."/>
            <person name="Labutti K."/>
            <person name="Pangilinan J."/>
            <person name="Floch G.L."/>
            <person name="Makela M.R."/>
            <person name="Henrissat B."/>
            <person name="Grigoriev I.V."/>
            <person name="Crouch J.A."/>
            <person name="De Vries R.P."/>
            <person name="Sukno S.A."/>
            <person name="Thon M.R."/>
        </authorList>
    </citation>
    <scope>NUCLEOTIDE SEQUENCE</scope>
    <source>
        <strain evidence="1">MAFF235873</strain>
    </source>
</reference>
<organism evidence="1 2">
    <name type="scientific">Colletotrichum zoysiae</name>
    <dbReference type="NCBI Taxonomy" id="1216348"/>
    <lineage>
        <taxon>Eukaryota</taxon>
        <taxon>Fungi</taxon>
        <taxon>Dikarya</taxon>
        <taxon>Ascomycota</taxon>
        <taxon>Pezizomycotina</taxon>
        <taxon>Sordariomycetes</taxon>
        <taxon>Hypocreomycetidae</taxon>
        <taxon>Glomerellales</taxon>
        <taxon>Glomerellaceae</taxon>
        <taxon>Colletotrichum</taxon>
        <taxon>Colletotrichum graminicola species complex</taxon>
    </lineage>
</organism>
<comment type="caution">
    <text evidence="1">The sequence shown here is derived from an EMBL/GenBank/DDBJ whole genome shotgun (WGS) entry which is preliminary data.</text>
</comment>